<dbReference type="FunFam" id="2.130.10.30:FF:000004">
    <property type="entry name" value="E3 ubiquitin-protein ligase HERC2 isoform X2"/>
    <property type="match status" value="1"/>
</dbReference>
<dbReference type="Pfam" id="PF00569">
    <property type="entry name" value="ZZ"/>
    <property type="match status" value="1"/>
</dbReference>
<dbReference type="Gene3D" id="3.30.2160.10">
    <property type="entry name" value="Hect, E3 ligase catalytic domain"/>
    <property type="match status" value="1"/>
</dbReference>
<evidence type="ECO:0000259" key="25">
    <source>
        <dbReference type="PROSITE" id="PS51416"/>
    </source>
</evidence>
<dbReference type="OrthoDB" id="6342659at2759"/>
<name>A0A6A4VQU8_AMPAM</name>
<dbReference type="FunFam" id="2.130.10.30:FF:000003">
    <property type="entry name" value="E3 ubiquitin-protein ligase HERC2 isoform X1"/>
    <property type="match status" value="1"/>
</dbReference>
<feature type="region of interest" description="Disordered" evidence="19">
    <location>
        <begin position="3571"/>
        <end position="3590"/>
    </location>
</feature>
<feature type="repeat" description="RCC1" evidence="18">
    <location>
        <begin position="4087"/>
        <end position="4140"/>
    </location>
</feature>
<evidence type="ECO:0000259" key="24">
    <source>
        <dbReference type="PROSITE" id="PS51284"/>
    </source>
</evidence>
<dbReference type="PROSITE" id="PS51416">
    <property type="entry name" value="MIB_HERC2"/>
    <property type="match status" value="1"/>
</dbReference>
<feature type="region of interest" description="Disordered" evidence="19">
    <location>
        <begin position="1951"/>
        <end position="1979"/>
    </location>
</feature>
<organism evidence="26 27">
    <name type="scientific">Amphibalanus amphitrite</name>
    <name type="common">Striped barnacle</name>
    <name type="synonym">Balanus amphitrite</name>
    <dbReference type="NCBI Taxonomy" id="1232801"/>
    <lineage>
        <taxon>Eukaryota</taxon>
        <taxon>Metazoa</taxon>
        <taxon>Ecdysozoa</taxon>
        <taxon>Arthropoda</taxon>
        <taxon>Crustacea</taxon>
        <taxon>Multicrustacea</taxon>
        <taxon>Cirripedia</taxon>
        <taxon>Thoracica</taxon>
        <taxon>Thoracicalcarea</taxon>
        <taxon>Balanomorpha</taxon>
        <taxon>Balanoidea</taxon>
        <taxon>Balanidae</taxon>
        <taxon>Amphibalaninae</taxon>
        <taxon>Amphibalanus</taxon>
    </lineage>
</organism>
<feature type="active site" description="Glycyl thioester intermediate" evidence="16">
    <location>
        <position position="4831"/>
    </location>
</feature>
<feature type="repeat" description="RCC1" evidence="18">
    <location>
        <begin position="344"/>
        <end position="395"/>
    </location>
</feature>
<dbReference type="Proteomes" id="UP000440578">
    <property type="component" value="Unassembled WGS sequence"/>
</dbReference>
<dbReference type="InterPro" id="IPR037252">
    <property type="entry name" value="Mib_Herc2_sf"/>
</dbReference>
<dbReference type="SMART" id="SM00291">
    <property type="entry name" value="ZnF_ZZ"/>
    <property type="match status" value="1"/>
</dbReference>
<keyword evidence="5" id="KW-0963">Cytoplasm</keyword>
<feature type="compositionally biased region" description="Basic and acidic residues" evidence="19">
    <location>
        <begin position="1466"/>
        <end position="1487"/>
    </location>
</feature>
<feature type="region of interest" description="Disordered" evidence="19">
    <location>
        <begin position="845"/>
        <end position="881"/>
    </location>
</feature>
<feature type="region of interest" description="Disordered" evidence="19">
    <location>
        <begin position="3495"/>
        <end position="3541"/>
    </location>
</feature>
<evidence type="ECO:0000256" key="16">
    <source>
        <dbReference type="PROSITE-ProRule" id="PRU00104"/>
    </source>
</evidence>
<feature type="repeat" description="RCC1" evidence="18">
    <location>
        <begin position="3210"/>
        <end position="3261"/>
    </location>
</feature>
<feature type="region of interest" description="Disordered" evidence="19">
    <location>
        <begin position="3381"/>
        <end position="3409"/>
    </location>
</feature>
<evidence type="ECO:0000256" key="7">
    <source>
        <dbReference type="ARBA" id="ARBA00022679"/>
    </source>
</evidence>
<dbReference type="InterPro" id="IPR035983">
    <property type="entry name" value="Hect_E3_ubiquitin_ligase"/>
</dbReference>
<dbReference type="SUPFAM" id="SSF159034">
    <property type="entry name" value="Mib/herc2 domain-like"/>
    <property type="match status" value="1"/>
</dbReference>
<feature type="repeat" description="RCC1" evidence="18">
    <location>
        <begin position="4193"/>
        <end position="4244"/>
    </location>
</feature>
<dbReference type="Pfam" id="PF06701">
    <property type="entry name" value="MIB_HERC2"/>
    <property type="match status" value="1"/>
</dbReference>
<dbReference type="InterPro" id="IPR009060">
    <property type="entry name" value="UBA-like_sf"/>
</dbReference>
<feature type="repeat" description="RCC1" evidence="18">
    <location>
        <begin position="4141"/>
        <end position="4192"/>
    </location>
</feature>
<feature type="repeat" description="RCC1" evidence="18">
    <location>
        <begin position="502"/>
        <end position="553"/>
    </location>
</feature>
<dbReference type="InterPro" id="IPR009091">
    <property type="entry name" value="RCC1/BLIP-II"/>
</dbReference>
<dbReference type="EC" id="2.3.2.26" evidence="4"/>
<dbReference type="InterPro" id="IPR036400">
    <property type="entry name" value="Cyt_B5-like_heme/steroid_sf"/>
</dbReference>
<evidence type="ECO:0000313" key="26">
    <source>
        <dbReference type="EMBL" id="KAF0296575.1"/>
    </source>
</evidence>
<dbReference type="InterPro" id="IPR058923">
    <property type="entry name" value="RCC1-like_dom"/>
</dbReference>
<dbReference type="GO" id="GO:0009966">
    <property type="term" value="P:regulation of signal transduction"/>
    <property type="evidence" value="ECO:0007669"/>
    <property type="project" value="UniProtKB-ARBA"/>
</dbReference>
<feature type="domain" description="Cytochrome b5 heme-binding" evidence="23">
    <location>
        <begin position="1041"/>
        <end position="1117"/>
    </location>
</feature>
<comment type="caution">
    <text evidence="26">The sequence shown here is derived from an EMBL/GenBank/DDBJ whole genome shotgun (WGS) entry which is preliminary data.</text>
</comment>
<evidence type="ECO:0000256" key="10">
    <source>
        <dbReference type="ARBA" id="ARBA00022771"/>
    </source>
</evidence>
<dbReference type="PROSITE" id="PS50030">
    <property type="entry name" value="UBA"/>
    <property type="match status" value="1"/>
</dbReference>
<dbReference type="FunFam" id="2.130.10.30:FF:000006">
    <property type="entry name" value="E3 ubiquitin-protein ligase HERC2 isoform X1"/>
    <property type="match status" value="1"/>
</dbReference>
<feature type="repeat" description="RCC1" evidence="18">
    <location>
        <begin position="3156"/>
        <end position="3207"/>
    </location>
</feature>
<dbReference type="PANTHER" id="PTHR22872:SF2">
    <property type="entry name" value="INHIBITOR OF BRUTON TYROSINE KINASE"/>
    <property type="match status" value="1"/>
</dbReference>
<dbReference type="CDD" id="cd00078">
    <property type="entry name" value="HECTc"/>
    <property type="match status" value="1"/>
</dbReference>
<dbReference type="EMBL" id="VIIS01001549">
    <property type="protein sequence ID" value="KAF0296575.1"/>
    <property type="molecule type" value="Genomic_DNA"/>
</dbReference>
<keyword evidence="12" id="KW-0862">Zinc</keyword>
<dbReference type="PROSITE" id="PS50255">
    <property type="entry name" value="CYTOCHROME_B5_2"/>
    <property type="match status" value="1"/>
</dbReference>
<feature type="compositionally biased region" description="Low complexity" evidence="19">
    <location>
        <begin position="2549"/>
        <end position="2564"/>
    </location>
</feature>
<feature type="compositionally biased region" description="Pro residues" evidence="19">
    <location>
        <begin position="858"/>
        <end position="868"/>
    </location>
</feature>
<feature type="compositionally biased region" description="Low complexity" evidence="19">
    <location>
        <begin position="2512"/>
        <end position="2526"/>
    </location>
</feature>
<dbReference type="FunFam" id="2.30.30.40:FF:000074">
    <property type="entry name" value="E3 ubiquitin-protein ligase HERC2 isoform X1"/>
    <property type="match status" value="1"/>
</dbReference>
<dbReference type="SUPFAM" id="SSF56204">
    <property type="entry name" value="Hect, E3 ligase catalytic domain"/>
    <property type="match status" value="1"/>
</dbReference>
<feature type="domain" description="DOC" evidence="24">
    <location>
        <begin position="2789"/>
        <end position="2967"/>
    </location>
</feature>
<dbReference type="SUPFAM" id="SSF50985">
    <property type="entry name" value="RCC1/BLIP-II"/>
    <property type="match status" value="3"/>
</dbReference>
<evidence type="ECO:0000256" key="9">
    <source>
        <dbReference type="ARBA" id="ARBA00022737"/>
    </source>
</evidence>
<evidence type="ECO:0000256" key="11">
    <source>
        <dbReference type="ARBA" id="ARBA00022786"/>
    </source>
</evidence>
<evidence type="ECO:0000256" key="8">
    <source>
        <dbReference type="ARBA" id="ARBA00022723"/>
    </source>
</evidence>
<evidence type="ECO:0000256" key="1">
    <source>
        <dbReference type="ARBA" id="ARBA00000885"/>
    </source>
</evidence>
<dbReference type="InterPro" id="IPR000569">
    <property type="entry name" value="HECT_dom"/>
</dbReference>
<dbReference type="PANTHER" id="PTHR22872">
    <property type="entry name" value="BTK-BINDING PROTEIN-RELATED"/>
    <property type="match status" value="1"/>
</dbReference>
<dbReference type="Pfam" id="PF03256">
    <property type="entry name" value="ANAPC10"/>
    <property type="match status" value="1"/>
</dbReference>
<evidence type="ECO:0000256" key="2">
    <source>
        <dbReference type="ARBA" id="ARBA00004114"/>
    </source>
</evidence>
<feature type="repeat" description="RCC1" evidence="18">
    <location>
        <begin position="3262"/>
        <end position="3313"/>
    </location>
</feature>
<feature type="repeat" description="RCC1" evidence="18">
    <location>
        <begin position="2988"/>
        <end position="3039"/>
    </location>
</feature>
<feature type="region of interest" description="Disordered" evidence="19">
    <location>
        <begin position="1895"/>
        <end position="1914"/>
    </location>
</feature>
<dbReference type="PROSITE" id="PS50135">
    <property type="entry name" value="ZF_ZZ_2"/>
    <property type="match status" value="1"/>
</dbReference>
<feature type="region of interest" description="Disordered" evidence="19">
    <location>
        <begin position="795"/>
        <end position="814"/>
    </location>
</feature>
<dbReference type="SUPFAM" id="SSF49785">
    <property type="entry name" value="Galactose-binding domain-like"/>
    <property type="match status" value="1"/>
</dbReference>
<dbReference type="InterPro" id="IPR001199">
    <property type="entry name" value="Cyt_B5-like_heme/steroid-bd"/>
</dbReference>
<keyword evidence="8" id="KW-0479">Metal-binding</keyword>
<dbReference type="SUPFAM" id="SSF55856">
    <property type="entry name" value="Cytochrome b5-like heme/steroid binding domain"/>
    <property type="match status" value="1"/>
</dbReference>
<dbReference type="PROSITE" id="PS51284">
    <property type="entry name" value="DOC"/>
    <property type="match status" value="1"/>
</dbReference>
<dbReference type="Pfam" id="PF11515">
    <property type="entry name" value="Cul7"/>
    <property type="match status" value="1"/>
</dbReference>
<evidence type="ECO:0000256" key="17">
    <source>
        <dbReference type="PROSITE-ProRule" id="PRU00228"/>
    </source>
</evidence>
<dbReference type="SMART" id="SM01337">
    <property type="entry name" value="APC10"/>
    <property type="match status" value="1"/>
</dbReference>
<feature type="repeat" description="RCC1" evidence="18">
    <location>
        <begin position="3040"/>
        <end position="3093"/>
    </location>
</feature>
<feature type="repeat" description="RCC1" evidence="18">
    <location>
        <begin position="4299"/>
        <end position="4350"/>
    </location>
</feature>
<feature type="repeat" description="RCC1" evidence="18">
    <location>
        <begin position="4351"/>
        <end position="4403"/>
    </location>
</feature>
<evidence type="ECO:0000256" key="4">
    <source>
        <dbReference type="ARBA" id="ARBA00012485"/>
    </source>
</evidence>
<feature type="compositionally biased region" description="Basic and acidic residues" evidence="19">
    <location>
        <begin position="1493"/>
        <end position="1544"/>
    </location>
</feature>
<keyword evidence="10 17" id="KW-0863">Zinc-finger</keyword>
<evidence type="ECO:0000259" key="20">
    <source>
        <dbReference type="PROSITE" id="PS50030"/>
    </source>
</evidence>
<evidence type="ECO:0000256" key="18">
    <source>
        <dbReference type="PROSITE-ProRule" id="PRU00235"/>
    </source>
</evidence>
<dbReference type="Gene3D" id="2.30.30.30">
    <property type="match status" value="1"/>
</dbReference>
<dbReference type="FunFam" id="2.30.30.30:FF:000015">
    <property type="entry name" value="E3 ubiquitin-protein ligase HERC2"/>
    <property type="match status" value="1"/>
</dbReference>
<evidence type="ECO:0000259" key="23">
    <source>
        <dbReference type="PROSITE" id="PS50255"/>
    </source>
</evidence>
<dbReference type="InterPro" id="IPR021097">
    <property type="entry name" value="CPH_domain"/>
</dbReference>
<gene>
    <name evidence="26" type="primary">HERC2_0</name>
    <name evidence="26" type="ORF">FJT64_005993</name>
</gene>
<dbReference type="SUPFAM" id="SSF63748">
    <property type="entry name" value="Tudor/PWWP/MBT"/>
    <property type="match status" value="1"/>
</dbReference>
<dbReference type="FunFam" id="3.30.2410.10:FF:000006">
    <property type="entry name" value="probable E3 ubiquitin-protein ligase HERC1 isoform X2"/>
    <property type="match status" value="1"/>
</dbReference>
<comment type="catalytic activity">
    <reaction evidence="1">
        <text>S-ubiquitinyl-[E2 ubiquitin-conjugating enzyme]-L-cysteine + [acceptor protein]-L-lysine = [E2 ubiquitin-conjugating enzyme]-L-cysteine + N(6)-ubiquitinyl-[acceptor protein]-L-lysine.</text>
        <dbReference type="EC" id="2.3.2.26"/>
    </reaction>
</comment>
<dbReference type="Gene3D" id="3.90.1750.10">
    <property type="entry name" value="Hect, E3 ligase catalytic domains"/>
    <property type="match status" value="1"/>
</dbReference>
<dbReference type="Gene3D" id="2.130.10.30">
    <property type="entry name" value="Regulator of chromosome condensation 1/beta-lactamase-inhibitor protein II"/>
    <property type="match status" value="3"/>
</dbReference>
<comment type="pathway">
    <text evidence="3">Protein modification; protein ubiquitination.</text>
</comment>
<dbReference type="SUPFAM" id="SSF46934">
    <property type="entry name" value="UBA-like"/>
    <property type="match status" value="1"/>
</dbReference>
<dbReference type="Pfam" id="PF00173">
    <property type="entry name" value="Cyt-b5"/>
    <property type="match status" value="1"/>
</dbReference>
<dbReference type="Pfam" id="PF00415">
    <property type="entry name" value="RCC1"/>
    <property type="match status" value="8"/>
</dbReference>
<evidence type="ECO:0000256" key="12">
    <source>
        <dbReference type="ARBA" id="ARBA00022833"/>
    </source>
</evidence>
<evidence type="ECO:0000256" key="19">
    <source>
        <dbReference type="SAM" id="MobiDB-lite"/>
    </source>
</evidence>
<dbReference type="Gene3D" id="3.30.60.90">
    <property type="match status" value="1"/>
</dbReference>
<dbReference type="PROSITE" id="PS50237">
    <property type="entry name" value="HECT"/>
    <property type="match status" value="1"/>
</dbReference>
<keyword evidence="9" id="KW-0677">Repeat</keyword>
<feature type="region of interest" description="Disordered" evidence="19">
    <location>
        <begin position="2428"/>
        <end position="2458"/>
    </location>
</feature>
<keyword evidence="11 16" id="KW-0833">Ubl conjugation pathway</keyword>
<sequence>MYPVVAGGRGAAGRGEPPSHSLARVGSRAAMGFAIAFLRRAWRSGEDTDICSDLLKESLEALRYLPEGILFDEDQVSPVWLEVVEKASRFLRSVVLGEVGGVPTSDRHLALSLLLELAVQRAALSHLLSVLLLVLQIWHAAGHTAADNRTRRHGSSAPLLPLLHRLRAVAAGPGGTAASPSGHMELTAGPMSPTEVFLRLLDLPEDPEMYVDLRQVAVVTLCLLDRLATPLQPDSAAEKDSGRQELLCVGCGGGGTPVSPSGSPGSATNGAVTVEGLGEQRLRQMACGEQAALVLTQSGAVYTVQYSNRDKQTLTPVTGLSEKEVVYVSAHPEGQHYMVVTADGQLFSWGSGDGGRLGHGDCQSHDSPVLVAALAGKHVTTASCGSTYSAALTSCGELYTWGRGNYGRLGHGNFEDCHLPTLVQALKGQRVVDVCCGSGDAQTVAVTDAGLVYTWGDGDYGKLGRGGSEGSRVPQLVERLQEVRVVRAVSGAQFTAALTDTGAVYTWGKGDTFRLGHGTEEHARYPLKVEALAGRKVRQLSVGVTTCLALTEDGEALAWGRGVAGRPAVLPSPTPLPELQGRAVLGVCCGPAQVFAWSLGSEGKVPRRVPFVVDVSESTFVYLDRMMERASPSAAAAARPPSQEDECTMVAALRLLTLQLHVAITHSVPLSELGLSAGSRLLASLRCRVVDLASGSGVLPAVQAAAQGTLKVGWSALLPTAEERAKTLSTLLPHAGCEVGSPSPGRLFMTDLLVSSLMADGGLETALRAAVKVEVQDLEEGGEKEVLLSQMMTEQAQLEAETKRSQGAGGEKPPIPLLHLVKQLLRNISSQTLYRLQTLTASTATAESPTGLSQSTPDLPPPPPPPTAGVPSAGSPTSGPRRSASLDLLVRFQRLLLAELHHLGDPAPGDEKRERHDRGAGSLLAKYVQLLLVFVNDTLSVACGVAAGGAKLFALAAAALREDVVGVLVPELVLCLLMLQQRSPALRRPNLFAPLLPLLDTLDRFNRLAPGAEREDAEDLAWPGIIGASHSTHSVRSNEEVPVIRRADVENHNRDGGLWLVIAGKVYDVHDFKAEAPCGAELLQRSAGKDVTKAFEAGQHSPQALELLKGLLVGPLLDPEGDPPAAAAAAVLGADIGSLSSPLVDTERSLSLLLGLQAAALYRGTPPQPAELQAAPVLETGVFDGGLERGVCQGSEDVDKDRETSNSPFKAHMNSETMEDTMKLIIAFAEDPEEEGGRRLSAAVSRHCQQRHLQMPLLVEADHPVEQVGRLLLAAVLRQTGLHRRLTAFVNGAADVESLPSLPEPIPELLRVVHRTKLSLIRTRQQLDSSYKEVCAEPIDKCRFLLYKVRPLPGLGRSSSGHRLLLRVESRWRAACRQILQSRAGTLHVKPEDILNESIQSQDALAAAVGSLKEEPLEEGEAEKQQLETTEEPATAAGLGPTVSPPPGPAVEDDRCSSEEEEEEQSEKLAAEALPEKLAELEERLEKYEDEDRSEKLDIGDGCKKVTEFDRPNKLEEDSLSEKLVDDERSEKTEDGDSDEKVMEKSAPPAVLTEQQRRRRKRSPTAGGAPDNRRSWPTDTALRLAPLPPPPAAERGPETAPETVEGRRDQLEKLALKLEVTVDDGETTTPPVDTAKKHAYIPHWSDSCSPSDSAALEVAARIASFVTQSAVDAGAVQRALLCQTERAGLRLRGLQTIQGLLAKTHLLPSARLHLLMGWIGLGPTLKPDYSPPPCCLDGVQLVRPYERSQLLVQHGRLTALAAQQLRQLAAAADLQFRGRGCKSSRLKENLNHMDQNGLSTLPAARFLLPLLVVLSGDHGPDVSALLLRSGLLSTVQTLLRLLGPDPAGPPDQPVSVPAVLEEAVERQPTPQYQLSGPEMAALMKIGTRVVRGEDWKWGDQDGAPSGAPSGEGVVIGELGEDGWIRVQWDNGSTNSYRMGKEGRYDLKLADVPQPVSSDDEDDDDDLTATEAPSESRQPTALFRQGCQRLLQAHTLALGLHGETADQAAVHRLTALLRDIVTHGRLEPVSPLQEPEACLHAQHRSWATLPLLRAAAASSSAVRRALCRPAWTSLLLDRIEPHVPVATQLQCVLLLSSSLSACEDPAQMRALLHRLLTRLGDTMLTGANEAKVAHNGDGVTRWRGHHSLTASLTSTVAEAVVALVRRLHQLPAWTEVTSRYLADCLVALPAPPPPTDNESVAAAVVAADSPSGPDSVGDYRQSALLAALAVLGGVDPRPRLGGAVTVSAAPASAGGGGAGAADSQGVVVRLGVQKLFVRLNSPGGAGEVRRLAVAAVTACQAVPATIERFPTSDDFIQLWAGLLTFAMDAPLSGCDHSKSPMQAGVSRVGVQQLQQQLAALAACRQLQQRQQLLRRVLTRGQLLPRLTAVATQPSPVRTVYSREQIEVAALALSQQLAYDLHHARADVRLDTPGSAAGAPRASPPRRKRRTSSPPPSEMVRQLAEMGFERRAVEKALQCMGESGWMGWGVDGEVSEGEPSAESVVAWLLERQSAGGAASSDSDCSSVSSEEKREDGEFEDDEEDEEEDELTASSLSESAAAGATGLQPAAQASIGEAFRRRHQFATNDDYALYVRSHIAVGQTVRCCRSYEEVHEGDVGTVVKLDRDGLHDLNVQVNWQRKVGIYWVRYIHVELLGVTGVAATTTHIRVGDRVRVKPSVHTPKYKWGSVTHRSVGIVTGIINNGRDVTIDFPQQSNWTGLLTEIEPVPTSHPDVSCAVCAAAPIVGPRYICKVCDRWDLCEGCFRTSRGHRHGFSRVLEPGGAPVSAGRPGRWRRGAGAGGLPGSPAVDGLVSEFRRCVRGLSVSSLEGCADRLAEDVSGFWQSCGASGKHWIRLEMQPGVAVHRLQLLCSPADGSYMPYLLVVSAGPQLTALRQLAVVTVAADETWVTLLYDVTEYHQYIEIAIRECRDGGIDCRVHALRVMGRQLGTDDSAGAGGGVHFLASDGEEDSEAGYLCRPSPAPGAAAGLRSRVFVWGLNDKDQLGGLKGSKIKLPVPSEALSRLQPAQIAGGSKCTFIVSQDGRVYACGEGKNGRLGLGHCIITSTPRQLTSLSQYVVKKVAVNSGGRHALALTADGKVRVEGGLPWEVFSWGEGDDGKLGHGTRQSCFKPRQVMALRSRRVRDISAGSSHSAAITSCGHLYTWGLGEYGRLGHGDGQTHLTPKLVEALVGHRVVQVACGSRDAQTLALTDKGLVFSWGDGDFGKLGRGGSEGCAGPHNVERLNGLEVCQVECGAQFSLARTRTGQVWTWGKGDYYRLGHGTDQHVRRPSQVEALRSHKVVHVGVGALHCLAVTDTGQVFAWGDNDHGQQGNGSTQVNRKPTLVHDLEGVRVSRVSCGSSHSVAWTTPEPSAPAQHEPVLFPSGRDPLGADTLSAAAGPGSTPTAAVRPSPAGAEAAAAAPGAASRAKTRHMSLARSLLLMESQAGQKMALQRLLKALAVTTARETVLAAVVSSVDHMKSDHSPASSSVCSAPAAGAWQDSCDEDTQSGSDSSAPSVSAGPVTPEVADGGGEAPVSLDDTVDQSPSSAAVSLSVSASAALPASLPASLSASAGGGAGAAAAAGSDSASDEVSADGGAVTVSSRMSQAAITVLAATLSAPEQVETARTPELRLDSFTSQLTADDARGLVDLLKLAAAGRVRDDATGALAQLLKAMGRSQPAVSAMLLETCVTELEDVASGGGGAARLPPPVVQESSHPYLRDTNISGLVRIPGAESLWVEFDPQCCSERRRDPLTLTDAGGRVLAVRSGRDPADWSTELRVSGNELRWKFVSELGGGGNWGWRFTVHPVMPHGAETAGAGGSDRRILSRPSLDLVRHLLDVRAAREPGTVSRLTAALAACAQLSALQPSARRWALQQLRYLLSATGRPATPGADTAPSGPLSVLVQALPEALYRQFEYEEPQVRAGKQLMHSAFCKELAALACELEFDRLPAIAESHRWSWFRRYCLASRVMAALIQRQPLPRPFQDEVAKKIRELSGEEATDSRHVDHGVFTEDRDQQLLHWIHRRPDDWTLSWGSSGVIYAWGHNHRGQLGGLDGAKVKQPTPCEAFSLLKPAQLIGGEQTLFAVTSDGKVLATGYGAGGRLGIGGTDCVSTPTLLESLQHVFIKKVAVNSGGKHCLALTSEGEVYSWGEGDDGKLGHGNKSSCERPRLIEALRDKRVVQVACGGSHSACVTAEGHLYTWGRGRYGRLGHGDSDDQSRPKLVETLVGWRVVDVACGSGDAQTLCITDDDNVWSWGDGDYGKLGRGGSEGCKLPLKIESLSGLGVVRVECGSQFSAALTRSGSVYTWGKGDYHRLGHGLDEHVRRPKKVAALQGKRIICIAVGSLHCVACSQEGEVFTWGDNDEGQLGDGTTNAIQRPRLVAALSQGKKINRVACGSAHTLAWSTNVSSNTGKLPKQIPLEFDHLRELPVAVLRNRLVVLHHFSDLFCPLVPLFHLSAPQLRTLVVPAVKEAAFRKVVQATMIRDRQHGPVVELNRMQVRRSRSRPAATAAATSGHKTVFSQMASKMGLLGAEALLLPHRVWKVKFVGESVDDCGGGYSESIAEMCDELSAGSPPLLIITPNGRGEAGANRDCHLLNPAARSQQYRHLFTFLGLLMGIAVRTGSPLSLNLAEPVWKQLVGLQLSPSDLAEVDRDYLPGLLCLRDDPALASLELPFSTPSAAGHEVLLSGTYRRVTDDNKTEYIRAALNYRLHEADAMVAAVREGMSRVIPVPLLELFTGAELETMVCGSPDIPIKLLMAVATYKGVDACSPLVAWFWEVMQELSTLERSLFLRFVWGRTRLPRTIADFRGRDFVLQVLDKYQPADHFLPESYTCFFLLKMPRYSCKAVLREKLLYAIHFCKSIDTDDYARVAMTAQQAEEEDTTTETSSELNDGSYSDFSAYPLDG</sequence>
<dbReference type="SUPFAM" id="SSF57850">
    <property type="entry name" value="RING/U-box"/>
    <property type="match status" value="1"/>
</dbReference>
<evidence type="ECO:0000256" key="5">
    <source>
        <dbReference type="ARBA" id="ARBA00022490"/>
    </source>
</evidence>
<feature type="region of interest" description="Disordered" evidence="19">
    <location>
        <begin position="1410"/>
        <end position="1606"/>
    </location>
</feature>
<dbReference type="SMART" id="SM00119">
    <property type="entry name" value="HECTc"/>
    <property type="match status" value="1"/>
</dbReference>
<reference evidence="26 27" key="1">
    <citation type="submission" date="2019-07" db="EMBL/GenBank/DDBJ databases">
        <title>Draft genome assembly of a fouling barnacle, Amphibalanus amphitrite (Darwin, 1854): The first reference genome for Thecostraca.</title>
        <authorList>
            <person name="Kim W."/>
        </authorList>
    </citation>
    <scope>NUCLEOTIDE SEQUENCE [LARGE SCALE GENOMIC DNA]</scope>
    <source>
        <strain evidence="26">SNU_AA5</strain>
        <tissue evidence="26">Soma without cirri and trophi</tissue>
    </source>
</reference>
<keyword evidence="6" id="KW-0597">Phosphoprotein</keyword>
<dbReference type="Gene3D" id="2.60.120.260">
    <property type="entry name" value="Galactose-binding domain-like"/>
    <property type="match status" value="1"/>
</dbReference>
<feature type="region of interest" description="Disordered" evidence="19">
    <location>
        <begin position="2512"/>
        <end position="2564"/>
    </location>
</feature>
<dbReference type="InterPro" id="IPR015940">
    <property type="entry name" value="UBA"/>
</dbReference>
<dbReference type="InterPro" id="IPR000433">
    <property type="entry name" value="Znf_ZZ"/>
</dbReference>
<feature type="region of interest" description="Disordered" evidence="19">
    <location>
        <begin position="4874"/>
        <end position="4903"/>
    </location>
</feature>
<dbReference type="UniPathway" id="UPA00143"/>
<feature type="repeat" description="RCC1" evidence="18">
    <location>
        <begin position="3104"/>
        <end position="3155"/>
    </location>
</feature>
<feature type="domain" description="MIB/HERC2" evidence="25">
    <location>
        <begin position="1875"/>
        <end position="1952"/>
    </location>
</feature>
<dbReference type="Gene3D" id="3.30.2410.10">
    <property type="entry name" value="Hect, E3 ligase catalytic domain"/>
    <property type="match status" value="1"/>
</dbReference>
<protein>
    <recommendedName>
        <fullName evidence="4">HECT-type E3 ubiquitin transferase</fullName>
        <ecNumber evidence="4">2.3.2.26</ecNumber>
    </recommendedName>
    <alternativeName>
        <fullName evidence="14">HECT domain and RCC1-like domain-containing protein 2</fullName>
    </alternativeName>
    <alternativeName>
        <fullName evidence="15">HECT-type E3 ubiquitin transferase HERC2</fullName>
    </alternativeName>
</protein>
<feature type="compositionally biased region" description="Low complexity" evidence="19">
    <location>
        <begin position="3391"/>
        <end position="3409"/>
    </location>
</feature>
<feature type="repeat" description="RCC1" evidence="18">
    <location>
        <begin position="396"/>
        <end position="447"/>
    </location>
</feature>
<feature type="domain" description="UBA" evidence="20">
    <location>
        <begin position="2452"/>
        <end position="2476"/>
    </location>
</feature>
<dbReference type="Gene3D" id="2.30.30.40">
    <property type="entry name" value="SH3 Domains"/>
    <property type="match status" value="1"/>
</dbReference>
<keyword evidence="7" id="KW-0808">Transferase</keyword>
<feature type="region of interest" description="Disordered" evidence="19">
    <location>
        <begin position="1"/>
        <end position="21"/>
    </location>
</feature>
<feature type="repeat" description="RCC1" evidence="18">
    <location>
        <begin position="4035"/>
        <end position="4086"/>
    </location>
</feature>
<dbReference type="Gene3D" id="3.10.120.10">
    <property type="entry name" value="Cytochrome b5-like heme/steroid binding domain"/>
    <property type="match status" value="1"/>
</dbReference>
<feature type="compositionally biased region" description="Acidic residues" evidence="19">
    <location>
        <begin position="2534"/>
        <end position="2548"/>
    </location>
</feature>
<evidence type="ECO:0000259" key="22">
    <source>
        <dbReference type="PROSITE" id="PS50237"/>
    </source>
</evidence>
<dbReference type="InterPro" id="IPR014722">
    <property type="entry name" value="Rib_uL2_dom2"/>
</dbReference>
<feature type="compositionally biased region" description="Low complexity" evidence="19">
    <location>
        <begin position="3505"/>
        <end position="3519"/>
    </location>
</feature>
<feature type="compositionally biased region" description="Low complexity" evidence="19">
    <location>
        <begin position="2430"/>
        <end position="2439"/>
    </location>
</feature>
<evidence type="ECO:0000256" key="15">
    <source>
        <dbReference type="ARBA" id="ARBA00081609"/>
    </source>
</evidence>
<feature type="repeat" description="RCC1" evidence="18">
    <location>
        <begin position="4247"/>
        <end position="4298"/>
    </location>
</feature>
<evidence type="ECO:0000256" key="14">
    <source>
        <dbReference type="ARBA" id="ARBA00080834"/>
    </source>
</evidence>
<evidence type="ECO:0000313" key="27">
    <source>
        <dbReference type="Proteomes" id="UP000440578"/>
    </source>
</evidence>
<feature type="repeat" description="RCC1" evidence="18">
    <location>
        <begin position="450"/>
        <end position="501"/>
    </location>
</feature>
<dbReference type="SMART" id="SM01117">
    <property type="entry name" value="Cyt-b5"/>
    <property type="match status" value="1"/>
</dbReference>
<dbReference type="Pfam" id="PF25390">
    <property type="entry name" value="WD40_RLD"/>
    <property type="match status" value="2"/>
</dbReference>
<feature type="domain" description="ZZ-type" evidence="21">
    <location>
        <begin position="2729"/>
        <end position="2780"/>
    </location>
</feature>
<dbReference type="PROSITE" id="PS50012">
    <property type="entry name" value="RCC1_3"/>
    <property type="match status" value="18"/>
</dbReference>
<dbReference type="Gene3D" id="1.10.8.10">
    <property type="entry name" value="DNA helicase RuvA subunit, C-terminal domain"/>
    <property type="match status" value="1"/>
</dbReference>
<keyword evidence="13" id="KW-0206">Cytoskeleton</keyword>
<evidence type="ECO:0000256" key="6">
    <source>
        <dbReference type="ARBA" id="ARBA00022553"/>
    </source>
</evidence>
<accession>A0A6A4VQU8</accession>
<dbReference type="InterPro" id="IPR043145">
    <property type="entry name" value="Znf_ZZ_sf"/>
</dbReference>
<evidence type="ECO:0000256" key="3">
    <source>
        <dbReference type="ARBA" id="ARBA00004906"/>
    </source>
</evidence>
<keyword evidence="27" id="KW-1185">Reference proteome</keyword>
<dbReference type="InterPro" id="IPR051625">
    <property type="entry name" value="Signaling_Regulatory_Domain"/>
</dbReference>
<dbReference type="InterPro" id="IPR008979">
    <property type="entry name" value="Galactose-bd-like_sf"/>
</dbReference>
<dbReference type="GO" id="GO:0016567">
    <property type="term" value="P:protein ubiquitination"/>
    <property type="evidence" value="ECO:0007669"/>
    <property type="project" value="UniProtKB-UniPathway"/>
</dbReference>
<dbReference type="InterPro" id="IPR000408">
    <property type="entry name" value="Reg_chr_condens"/>
</dbReference>
<feature type="compositionally biased region" description="Acidic residues" evidence="19">
    <location>
        <begin position="1957"/>
        <end position="1967"/>
    </location>
</feature>
<dbReference type="GO" id="GO:0005814">
    <property type="term" value="C:centriole"/>
    <property type="evidence" value="ECO:0007669"/>
    <property type="project" value="UniProtKB-SubCell"/>
</dbReference>
<dbReference type="GO" id="GO:0008270">
    <property type="term" value="F:zinc ion binding"/>
    <property type="evidence" value="ECO:0007669"/>
    <property type="project" value="UniProtKB-KW"/>
</dbReference>
<dbReference type="Pfam" id="PF00632">
    <property type="entry name" value="HECT"/>
    <property type="match status" value="1"/>
</dbReference>
<dbReference type="PROSITE" id="PS00626">
    <property type="entry name" value="RCC1_2"/>
    <property type="match status" value="2"/>
</dbReference>
<comment type="subcellular location">
    <subcellularLocation>
        <location evidence="2">Cytoplasm</location>
        <location evidence="2">Cytoskeleton</location>
        <location evidence="2">Microtubule organizing center</location>
        <location evidence="2">Centrosome</location>
        <location evidence="2">Centriole</location>
    </subcellularLocation>
</comment>
<dbReference type="InterPro" id="IPR004939">
    <property type="entry name" value="APC_su10/DOC_dom"/>
</dbReference>
<dbReference type="GO" id="GO:0061630">
    <property type="term" value="F:ubiquitin protein ligase activity"/>
    <property type="evidence" value="ECO:0007669"/>
    <property type="project" value="UniProtKB-EC"/>
</dbReference>
<evidence type="ECO:0000259" key="21">
    <source>
        <dbReference type="PROSITE" id="PS50135"/>
    </source>
</evidence>
<dbReference type="InterPro" id="IPR010606">
    <property type="entry name" value="Mib_Herc2"/>
</dbReference>
<evidence type="ECO:0000256" key="13">
    <source>
        <dbReference type="ARBA" id="ARBA00023212"/>
    </source>
</evidence>
<feature type="domain" description="HECT" evidence="22">
    <location>
        <begin position="4530"/>
        <end position="4868"/>
    </location>
</feature>
<dbReference type="PRINTS" id="PR00633">
    <property type="entry name" value="RCCNDNSATION"/>
</dbReference>
<proteinExistence type="predicted"/>
<feature type="repeat" description="RCC1" evidence="18">
    <location>
        <begin position="3314"/>
        <end position="3365"/>
    </location>
</feature>